<dbReference type="Gene3D" id="3.30.300.30">
    <property type="match status" value="1"/>
</dbReference>
<dbReference type="Pfam" id="PF00501">
    <property type="entry name" value="AMP-binding"/>
    <property type="match status" value="1"/>
</dbReference>
<dbReference type="CDD" id="cd05911">
    <property type="entry name" value="Firefly_Luc_like"/>
    <property type="match status" value="1"/>
</dbReference>
<dbReference type="Gene3D" id="3.40.50.980">
    <property type="match status" value="2"/>
</dbReference>
<gene>
    <name evidence="5" type="ORF">DFH08DRAFT_769720</name>
</gene>
<dbReference type="InterPro" id="IPR020845">
    <property type="entry name" value="AMP-binding_CS"/>
</dbReference>
<dbReference type="PROSITE" id="PS00455">
    <property type="entry name" value="AMP_BINDING"/>
    <property type="match status" value="1"/>
</dbReference>
<keyword evidence="6" id="KW-1185">Reference proteome</keyword>
<organism evidence="5 6">
    <name type="scientific">Mycena albidolilacea</name>
    <dbReference type="NCBI Taxonomy" id="1033008"/>
    <lineage>
        <taxon>Eukaryota</taxon>
        <taxon>Fungi</taxon>
        <taxon>Dikarya</taxon>
        <taxon>Basidiomycota</taxon>
        <taxon>Agaricomycotina</taxon>
        <taxon>Agaricomycetes</taxon>
        <taxon>Agaricomycetidae</taxon>
        <taxon>Agaricales</taxon>
        <taxon>Marasmiineae</taxon>
        <taxon>Mycenaceae</taxon>
        <taxon>Mycena</taxon>
    </lineage>
</organism>
<dbReference type="Proteomes" id="UP001218218">
    <property type="component" value="Unassembled WGS sequence"/>
</dbReference>
<dbReference type="Gene3D" id="2.30.38.10">
    <property type="entry name" value="Luciferase, Domain 3"/>
    <property type="match status" value="1"/>
</dbReference>
<dbReference type="GO" id="GO:0016405">
    <property type="term" value="F:CoA-ligase activity"/>
    <property type="evidence" value="ECO:0007669"/>
    <property type="project" value="TreeGrafter"/>
</dbReference>
<accession>A0AAD7AIN7</accession>
<evidence type="ECO:0000256" key="2">
    <source>
        <dbReference type="ARBA" id="ARBA00022598"/>
    </source>
</evidence>
<dbReference type="EMBL" id="JARIHO010000006">
    <property type="protein sequence ID" value="KAJ7359711.1"/>
    <property type="molecule type" value="Genomic_DNA"/>
</dbReference>
<feature type="domain" description="AMP-dependent synthetase/ligase" evidence="3">
    <location>
        <begin position="67"/>
        <end position="454"/>
    </location>
</feature>
<name>A0AAD7AIN7_9AGAR</name>
<dbReference type="AlphaFoldDB" id="A0AAD7AIN7"/>
<evidence type="ECO:0000256" key="1">
    <source>
        <dbReference type="ARBA" id="ARBA00006432"/>
    </source>
</evidence>
<dbReference type="PANTHER" id="PTHR24096">
    <property type="entry name" value="LONG-CHAIN-FATTY-ACID--COA LIGASE"/>
    <property type="match status" value="1"/>
</dbReference>
<protein>
    <submittedName>
        <fullName evidence="5">AMP binding protein</fullName>
    </submittedName>
</protein>
<comment type="caution">
    <text evidence="5">The sequence shown here is derived from an EMBL/GenBank/DDBJ whole genome shotgun (WGS) entry which is preliminary data.</text>
</comment>
<dbReference type="InterPro" id="IPR000873">
    <property type="entry name" value="AMP-dep_synth/lig_dom"/>
</dbReference>
<evidence type="ECO:0000259" key="4">
    <source>
        <dbReference type="Pfam" id="PF13193"/>
    </source>
</evidence>
<sequence>MHAFYASSTAGPYDFGWFITKKPNVFFAMSPTIYTSSNAEVAIPQTSVFTHVFASRGHGDIGGFPSSRKAFIDSASGAYVTRAQLLDLALSFAHGLRTHPDTKPFAKRGDTVLIYSPNSLAWPVVLFGSVAAGLRCTTANSAYTSQELAHQYADSKAKLVVTTDQGIQTVREMFARLGVGKKEGDQKIIIIGADLQWAGGPSAKSSADAAGLLTLEALLKGEKLSEEEKFDGALSNETAFICYSSGTTGKPKGVETTHLNIVSLLSIVGPHFAPITTGDVMLAILPFNHIYALTQAIQLSLVLGLPVVIQPRFEPNEFCANVEKYKITHSLIVPPILVVLARHPAAEKYKLSTLRYLASGAAPLGKDMVFQVNQRLRKNGAVCAIVQGYGLTETSPTTHLLPHFEAERKIGSIGPLLPNLEARLVDDEEGNVDAEEGRPGELWIRGPTVMKGYLNNPAATANAVTSDGWFKTGDIAVRDKEGFFTIVDRRKELIKYKGFQVPPAELESILLTHPDIADSAVIGVEDIEQATELPRAYVVHANPETIKTTAAQALFSQSVVKWMETKVAKHKFLRGGVSVIEVIPKSAAGKILRRELRDLAKKERATLKSKL</sequence>
<feature type="domain" description="AMP-binding enzyme C-terminal" evidence="4">
    <location>
        <begin position="505"/>
        <end position="590"/>
    </location>
</feature>
<evidence type="ECO:0000313" key="6">
    <source>
        <dbReference type="Proteomes" id="UP001218218"/>
    </source>
</evidence>
<dbReference type="InterPro" id="IPR045851">
    <property type="entry name" value="AMP-bd_C_sf"/>
</dbReference>
<proteinExistence type="inferred from homology"/>
<keyword evidence="2" id="KW-0436">Ligase</keyword>
<evidence type="ECO:0000259" key="3">
    <source>
        <dbReference type="Pfam" id="PF00501"/>
    </source>
</evidence>
<dbReference type="InterPro" id="IPR025110">
    <property type="entry name" value="AMP-bd_C"/>
</dbReference>
<dbReference type="Pfam" id="PF13193">
    <property type="entry name" value="AMP-binding_C"/>
    <property type="match status" value="1"/>
</dbReference>
<comment type="similarity">
    <text evidence="1">Belongs to the ATP-dependent AMP-binding enzyme family.</text>
</comment>
<evidence type="ECO:0000313" key="5">
    <source>
        <dbReference type="EMBL" id="KAJ7359711.1"/>
    </source>
</evidence>
<reference evidence="5" key="1">
    <citation type="submission" date="2023-03" db="EMBL/GenBank/DDBJ databases">
        <title>Massive genome expansion in bonnet fungi (Mycena s.s.) driven by repeated elements and novel gene families across ecological guilds.</title>
        <authorList>
            <consortium name="Lawrence Berkeley National Laboratory"/>
            <person name="Harder C.B."/>
            <person name="Miyauchi S."/>
            <person name="Viragh M."/>
            <person name="Kuo A."/>
            <person name="Thoen E."/>
            <person name="Andreopoulos B."/>
            <person name="Lu D."/>
            <person name="Skrede I."/>
            <person name="Drula E."/>
            <person name="Henrissat B."/>
            <person name="Morin E."/>
            <person name="Kohler A."/>
            <person name="Barry K."/>
            <person name="LaButti K."/>
            <person name="Morin E."/>
            <person name="Salamov A."/>
            <person name="Lipzen A."/>
            <person name="Mereny Z."/>
            <person name="Hegedus B."/>
            <person name="Baldrian P."/>
            <person name="Stursova M."/>
            <person name="Weitz H."/>
            <person name="Taylor A."/>
            <person name="Grigoriev I.V."/>
            <person name="Nagy L.G."/>
            <person name="Martin F."/>
            <person name="Kauserud H."/>
        </authorList>
    </citation>
    <scope>NUCLEOTIDE SEQUENCE</scope>
    <source>
        <strain evidence="5">CBHHK002</strain>
    </source>
</reference>
<dbReference type="PANTHER" id="PTHR24096:SF149">
    <property type="entry name" value="AMP-BINDING DOMAIN-CONTAINING PROTEIN-RELATED"/>
    <property type="match status" value="1"/>
</dbReference>
<dbReference type="SUPFAM" id="SSF56801">
    <property type="entry name" value="Acetyl-CoA synthetase-like"/>
    <property type="match status" value="1"/>
</dbReference>